<gene>
    <name evidence="1" type="ORF">DSM106972_065960</name>
</gene>
<reference evidence="1" key="1">
    <citation type="submission" date="2018-12" db="EMBL/GenBank/DDBJ databases">
        <authorList>
            <person name="Will S."/>
            <person name="Neumann-Schaal M."/>
            <person name="Henke P."/>
        </authorList>
    </citation>
    <scope>NUCLEOTIDE SEQUENCE</scope>
    <source>
        <strain evidence="1">PCC 7102</strain>
    </source>
</reference>
<sequence>MFAAEALAYFPECHMGDEIVEQVLKWGYGYFRSSKQDWAIFPQPLVEAARQVIPLTDKQRVIGAYIELLHSTDSRSVLRVAAKHLALLNPGILRLSQLWSYY</sequence>
<reference evidence="1" key="2">
    <citation type="journal article" date="2019" name="Genome Biol. Evol.">
        <title>Day and night: Metabolic profiles and evolutionary relationships of six axenic non-marine cyanobacteria.</title>
        <authorList>
            <person name="Will S.E."/>
            <person name="Henke P."/>
            <person name="Boedeker C."/>
            <person name="Huang S."/>
            <person name="Brinkmann H."/>
            <person name="Rohde M."/>
            <person name="Jarek M."/>
            <person name="Friedl T."/>
            <person name="Seufert S."/>
            <person name="Schumacher M."/>
            <person name="Overmann J."/>
            <person name="Neumann-Schaal M."/>
            <person name="Petersen J."/>
        </authorList>
    </citation>
    <scope>NUCLEOTIDE SEQUENCE [LARGE SCALE GENOMIC DNA]</scope>
    <source>
        <strain evidence="1">PCC 7102</strain>
    </source>
</reference>
<keyword evidence="2" id="KW-1185">Reference proteome</keyword>
<comment type="caution">
    <text evidence="1">The sequence shown here is derived from an EMBL/GenBank/DDBJ whole genome shotgun (WGS) entry which is preliminary data.</text>
</comment>
<dbReference type="RefSeq" id="WP_127084780.1">
    <property type="nucleotide sequence ID" value="NZ_RSCL01000019.1"/>
</dbReference>
<protein>
    <submittedName>
        <fullName evidence="1">Uncharacterized protein</fullName>
    </submittedName>
</protein>
<proteinExistence type="predicted"/>
<accession>A0A3S1C729</accession>
<dbReference type="EMBL" id="RSCL01000019">
    <property type="protein sequence ID" value="RUT01499.1"/>
    <property type="molecule type" value="Genomic_DNA"/>
</dbReference>
<evidence type="ECO:0000313" key="2">
    <source>
        <dbReference type="Proteomes" id="UP000271624"/>
    </source>
</evidence>
<dbReference type="AlphaFoldDB" id="A0A3S1C729"/>
<organism evidence="1 2">
    <name type="scientific">Dulcicalothrix desertica PCC 7102</name>
    <dbReference type="NCBI Taxonomy" id="232991"/>
    <lineage>
        <taxon>Bacteria</taxon>
        <taxon>Bacillati</taxon>
        <taxon>Cyanobacteriota</taxon>
        <taxon>Cyanophyceae</taxon>
        <taxon>Nostocales</taxon>
        <taxon>Calotrichaceae</taxon>
        <taxon>Dulcicalothrix</taxon>
    </lineage>
</organism>
<name>A0A3S1C729_9CYAN</name>
<dbReference type="Proteomes" id="UP000271624">
    <property type="component" value="Unassembled WGS sequence"/>
</dbReference>
<evidence type="ECO:0000313" key="1">
    <source>
        <dbReference type="EMBL" id="RUT01499.1"/>
    </source>
</evidence>